<dbReference type="InterPro" id="IPR001127">
    <property type="entry name" value="PTS_EIIA_1_perm"/>
</dbReference>
<dbReference type="GO" id="GO:0009401">
    <property type="term" value="P:phosphoenolpyruvate-dependent sugar phosphotransferase system"/>
    <property type="evidence" value="ECO:0007669"/>
    <property type="project" value="UniProtKB-KW"/>
</dbReference>
<dbReference type="NCBIfam" id="TIGR01995">
    <property type="entry name" value="PTS-II-ABC-beta"/>
    <property type="match status" value="1"/>
</dbReference>
<dbReference type="SUPFAM" id="SSF51261">
    <property type="entry name" value="Duplicated hybrid motif"/>
    <property type="match status" value="1"/>
</dbReference>
<evidence type="ECO:0000259" key="19">
    <source>
        <dbReference type="PROSITE" id="PS51098"/>
    </source>
</evidence>
<dbReference type="PROSITE" id="PS01035">
    <property type="entry name" value="PTS_EIIB_TYPE_1_CYS"/>
    <property type="match status" value="1"/>
</dbReference>
<keyword evidence="6" id="KW-0598">Phosphotransferase system</keyword>
<dbReference type="InterPro" id="IPR011297">
    <property type="entry name" value="PTS_IIABC_b_glu"/>
</dbReference>
<keyword evidence="8" id="KW-0418">Kinase</keyword>
<accession>A0A2A5S635</accession>
<dbReference type="GO" id="GO:0016301">
    <property type="term" value="F:kinase activity"/>
    <property type="evidence" value="ECO:0007669"/>
    <property type="project" value="UniProtKB-KW"/>
</dbReference>
<evidence type="ECO:0000256" key="8">
    <source>
        <dbReference type="ARBA" id="ARBA00022777"/>
    </source>
</evidence>
<evidence type="ECO:0000256" key="6">
    <source>
        <dbReference type="ARBA" id="ARBA00022683"/>
    </source>
</evidence>
<dbReference type="SUPFAM" id="SSF55604">
    <property type="entry name" value="Glucose permease domain IIB"/>
    <property type="match status" value="1"/>
</dbReference>
<evidence type="ECO:0000256" key="5">
    <source>
        <dbReference type="ARBA" id="ARBA00022679"/>
    </source>
</evidence>
<dbReference type="PROSITE" id="PS51103">
    <property type="entry name" value="PTS_EIIC_TYPE_1"/>
    <property type="match status" value="1"/>
</dbReference>
<protein>
    <recommendedName>
        <fullName evidence="14">PTS system sucrose-specific EIIBCA component</fullName>
        <ecNumber evidence="11">2.7.1.211</ecNumber>
    </recommendedName>
    <alternativeName>
        <fullName evidence="15">EIIBCA-Scr</fullName>
    </alternativeName>
</protein>
<dbReference type="PROSITE" id="PS51093">
    <property type="entry name" value="PTS_EIIA_TYPE_1"/>
    <property type="match status" value="1"/>
</dbReference>
<evidence type="ECO:0000256" key="7">
    <source>
        <dbReference type="ARBA" id="ARBA00022692"/>
    </source>
</evidence>
<reference evidence="21 22" key="1">
    <citation type="submission" date="2014-12" db="EMBL/GenBank/DDBJ databases">
        <title>Draft genome sequences of 10 type strains of Lactococcus.</title>
        <authorList>
            <person name="Sun Z."/>
            <person name="Zhong Z."/>
            <person name="Liu W."/>
            <person name="Zhang W."/>
            <person name="Zhang H."/>
        </authorList>
    </citation>
    <scope>NUCLEOTIDE SEQUENCE [LARGE SCALE GENOMIC DNA]</scope>
    <source>
        <strain evidence="21 22">DSM 6634</strain>
    </source>
</reference>
<dbReference type="InterPro" id="IPR013013">
    <property type="entry name" value="PTS_EIIC_1"/>
</dbReference>
<dbReference type="InterPro" id="IPR003352">
    <property type="entry name" value="PTS_EIIC"/>
</dbReference>
<feature type="transmembrane region" description="Helical" evidence="17">
    <location>
        <begin position="182"/>
        <end position="203"/>
    </location>
</feature>
<evidence type="ECO:0000256" key="15">
    <source>
        <dbReference type="ARBA" id="ARBA00081008"/>
    </source>
</evidence>
<comment type="caution">
    <text evidence="21">The sequence shown here is derived from an EMBL/GenBank/DDBJ whole genome shotgun (WGS) entry which is preliminary data.</text>
</comment>
<keyword evidence="7 17" id="KW-0812">Transmembrane</keyword>
<keyword evidence="9 17" id="KW-1133">Transmembrane helix</keyword>
<dbReference type="EC" id="2.7.1.211" evidence="11"/>
<dbReference type="PANTHER" id="PTHR30175:SF1">
    <property type="entry name" value="PTS SYSTEM ARBUTIN-, CELLOBIOSE-, AND SALICIN-SPECIFIC EIIBC COMPONENT-RELATED"/>
    <property type="match status" value="1"/>
</dbReference>
<dbReference type="GO" id="GO:0008982">
    <property type="term" value="F:protein-N(PI)-phosphohistidine-sugar phosphotransferase activity"/>
    <property type="evidence" value="ECO:0007669"/>
    <property type="project" value="InterPro"/>
</dbReference>
<dbReference type="EMBL" id="JXJW01000001">
    <property type="protein sequence ID" value="PCS08913.1"/>
    <property type="molecule type" value="Genomic_DNA"/>
</dbReference>
<comment type="catalytic activity">
    <reaction evidence="13">
        <text>N(pros)-phospho-L-histidyl-[protein](out) + sucrose = sucrose 6(G)-phosphate(in) + L-histidyl-[protein]</text>
        <dbReference type="Rhea" id="RHEA:49236"/>
        <dbReference type="Rhea" id="RHEA-COMP:9745"/>
        <dbReference type="Rhea" id="RHEA-COMP:9746"/>
        <dbReference type="ChEBI" id="CHEBI:17992"/>
        <dbReference type="ChEBI" id="CHEBI:29979"/>
        <dbReference type="ChEBI" id="CHEBI:64837"/>
        <dbReference type="ChEBI" id="CHEBI:91002"/>
        <dbReference type="EC" id="2.7.1.211"/>
    </reaction>
</comment>
<evidence type="ECO:0000259" key="18">
    <source>
        <dbReference type="PROSITE" id="PS51093"/>
    </source>
</evidence>
<evidence type="ECO:0000256" key="2">
    <source>
        <dbReference type="ARBA" id="ARBA00022448"/>
    </source>
</evidence>
<keyword evidence="2" id="KW-0813">Transport</keyword>
<sequence>MKELIGEDMDYSKIASKILAGVGTQDNVGSLTHCMTRLRFVLKDDSKADDDLIADLEGVVAVKRQGGQYQVIIGNEVAKVYDEINKVGAFSDAGNSNVKKEKQNIFSTIIEFIAGCMSPLFPALIGSGLVKVVLLILGPSIFKLITDTSDTYIILNALSDATFYFLPILVAATAAQRLKTNMYMAMTIAAFLVYPGLITLLGGDKATHLFNVFPVVHASYASSLLPAMLSTLLLKHVDISVDKVTPEWAKNFFKPLATLFITGLLALVILAPAGAILGDWLMVAVDTLHTYVPWLTIPLLAAFMPFIVMTGMHWAFLPTTIMALSNPNIGFDMLLLPAMFASNIAQAGAVFGVALKSKSTEVRGMAIPAGISALLAGVTEPALYGVSLKNKKVLYAQMLAGGAAGLIAGIFSLKSFAMATPSLLSILQFIAPKDGNNFIIACIVFVVSFVGSLVGAYFLIKPNTVAASTSDHDVISEAELTVRNPIEGNVIALSDVEDATFASGVLGKGYAVEPSEGVVKAPFSGTVELMMNSYHAVGLKSDSGIELLIHVGIDTVELAGKYFTPKVKQGDQIKLGDTLLTFDIKAIKAAGYPIVTPIIVTNTDDFSEVKIGELGDKLLLETMIEFKK</sequence>
<dbReference type="InterPro" id="IPR036878">
    <property type="entry name" value="Glu_permease_IIB"/>
</dbReference>
<evidence type="ECO:0000256" key="17">
    <source>
        <dbReference type="SAM" id="Phobius"/>
    </source>
</evidence>
<feature type="transmembrane region" description="Helical" evidence="17">
    <location>
        <begin position="153"/>
        <end position="175"/>
    </location>
</feature>
<keyword evidence="5" id="KW-0808">Transferase</keyword>
<dbReference type="Proteomes" id="UP000218282">
    <property type="component" value="Unassembled WGS sequence"/>
</dbReference>
<dbReference type="Gene3D" id="2.70.70.10">
    <property type="entry name" value="Glucose Permease (Domain IIA)"/>
    <property type="match status" value="1"/>
</dbReference>
<name>A0A2A5S635_9LACT</name>
<evidence type="ECO:0000256" key="14">
    <source>
        <dbReference type="ARBA" id="ARBA00074554"/>
    </source>
</evidence>
<feature type="domain" description="PTS EIIA type-1" evidence="18">
    <location>
        <begin position="498"/>
        <end position="602"/>
    </location>
</feature>
<dbReference type="NCBIfam" id="TIGR00830">
    <property type="entry name" value="PTBA"/>
    <property type="match status" value="1"/>
</dbReference>
<dbReference type="FunFam" id="3.30.1360.60:FF:000001">
    <property type="entry name" value="PTS system glucose-specific IIBC component PtsG"/>
    <property type="match status" value="1"/>
</dbReference>
<feature type="transmembrane region" description="Helical" evidence="17">
    <location>
        <begin position="329"/>
        <end position="354"/>
    </location>
</feature>
<feature type="active site" description="Phosphocysteine intermediate; for EIIB activity" evidence="16">
    <location>
        <position position="34"/>
    </location>
</feature>
<dbReference type="Gene3D" id="3.30.1360.60">
    <property type="entry name" value="Glucose permease domain IIB"/>
    <property type="match status" value="1"/>
</dbReference>
<dbReference type="InterPro" id="IPR011055">
    <property type="entry name" value="Dup_hybrid_motif"/>
</dbReference>
<evidence type="ECO:0000256" key="1">
    <source>
        <dbReference type="ARBA" id="ARBA00004651"/>
    </source>
</evidence>
<dbReference type="InterPro" id="IPR001996">
    <property type="entry name" value="PTS_IIB_1"/>
</dbReference>
<dbReference type="PROSITE" id="PS00371">
    <property type="entry name" value="PTS_EIIA_TYPE_1_HIS"/>
    <property type="match status" value="1"/>
</dbReference>
<keyword evidence="10 17" id="KW-0472">Membrane</keyword>
<evidence type="ECO:0000256" key="3">
    <source>
        <dbReference type="ARBA" id="ARBA00022475"/>
    </source>
</evidence>
<evidence type="ECO:0000313" key="22">
    <source>
        <dbReference type="Proteomes" id="UP000218282"/>
    </source>
</evidence>
<dbReference type="Pfam" id="PF00358">
    <property type="entry name" value="PTS_EIIA_1"/>
    <property type="match status" value="1"/>
</dbReference>
<dbReference type="GO" id="GO:0005886">
    <property type="term" value="C:plasma membrane"/>
    <property type="evidence" value="ECO:0007669"/>
    <property type="project" value="UniProtKB-SubCell"/>
</dbReference>
<dbReference type="AlphaFoldDB" id="A0A2A5S635"/>
<dbReference type="GO" id="GO:0090589">
    <property type="term" value="F:protein-phosphocysteine-trehalose phosphotransferase system transporter activity"/>
    <property type="evidence" value="ECO:0007669"/>
    <property type="project" value="TreeGrafter"/>
</dbReference>
<evidence type="ECO:0000256" key="9">
    <source>
        <dbReference type="ARBA" id="ARBA00022989"/>
    </source>
</evidence>
<feature type="transmembrane region" description="Helical" evidence="17">
    <location>
        <begin position="366"/>
        <end position="386"/>
    </location>
</feature>
<dbReference type="FunFam" id="2.70.70.10:FF:000001">
    <property type="entry name" value="PTS system glucose-specific IIA component"/>
    <property type="match status" value="1"/>
</dbReference>
<dbReference type="CDD" id="cd00212">
    <property type="entry name" value="PTS_IIB_glc"/>
    <property type="match status" value="1"/>
</dbReference>
<evidence type="ECO:0000313" key="21">
    <source>
        <dbReference type="EMBL" id="PCS08913.1"/>
    </source>
</evidence>
<dbReference type="Pfam" id="PF00367">
    <property type="entry name" value="PTS_EIIB"/>
    <property type="match status" value="1"/>
</dbReference>
<evidence type="ECO:0000256" key="10">
    <source>
        <dbReference type="ARBA" id="ARBA00023136"/>
    </source>
</evidence>
<evidence type="ECO:0000256" key="11">
    <source>
        <dbReference type="ARBA" id="ARBA00044053"/>
    </source>
</evidence>
<evidence type="ECO:0000256" key="12">
    <source>
        <dbReference type="ARBA" id="ARBA00045139"/>
    </source>
</evidence>
<evidence type="ECO:0000256" key="13">
    <source>
        <dbReference type="ARBA" id="ARBA00048931"/>
    </source>
</evidence>
<dbReference type="PANTHER" id="PTHR30175">
    <property type="entry name" value="PHOSPHOTRANSFERASE SYSTEM TRANSPORT PROTEIN"/>
    <property type="match status" value="1"/>
</dbReference>
<feature type="transmembrane region" description="Helical" evidence="17">
    <location>
        <begin position="120"/>
        <end position="141"/>
    </location>
</feature>
<evidence type="ECO:0000256" key="16">
    <source>
        <dbReference type="PROSITE-ProRule" id="PRU00421"/>
    </source>
</evidence>
<feature type="domain" description="PTS EIIC type-1" evidence="20">
    <location>
        <begin position="111"/>
        <end position="472"/>
    </location>
</feature>
<dbReference type="GO" id="GO:0015771">
    <property type="term" value="P:trehalose transport"/>
    <property type="evidence" value="ECO:0007669"/>
    <property type="project" value="TreeGrafter"/>
</dbReference>
<dbReference type="InterPro" id="IPR050558">
    <property type="entry name" value="PTS_Sugar-Specific_Components"/>
</dbReference>
<comment type="function">
    <text evidence="12">The phosphoenolpyruvate-dependent sugar phosphotransferase system (sugar PTS), a major carbohydrate active transport system, catalyzes the phosphorylation of incoming sugar substrates concomitantly with their translocation across the cell membrane. This system is involved in sucrose transport.</text>
</comment>
<dbReference type="Pfam" id="PF02378">
    <property type="entry name" value="PTS_EIIC"/>
    <property type="match status" value="1"/>
</dbReference>
<gene>
    <name evidence="21" type="ORF">RU86_GL000149</name>
</gene>
<keyword evidence="4" id="KW-0762">Sugar transport</keyword>
<feature type="transmembrane region" description="Helical" evidence="17">
    <location>
        <begin position="255"/>
        <end position="277"/>
    </location>
</feature>
<feature type="transmembrane region" description="Helical" evidence="17">
    <location>
        <begin position="398"/>
        <end position="418"/>
    </location>
</feature>
<dbReference type="InterPro" id="IPR018113">
    <property type="entry name" value="PTrfase_EIIB_Cys"/>
</dbReference>
<dbReference type="PROSITE" id="PS51098">
    <property type="entry name" value="PTS_EIIB_TYPE_1"/>
    <property type="match status" value="1"/>
</dbReference>
<keyword evidence="3" id="KW-1003">Cell membrane</keyword>
<feature type="transmembrane region" description="Helical" evidence="17">
    <location>
        <begin position="297"/>
        <end position="317"/>
    </location>
</feature>
<comment type="subcellular location">
    <subcellularLocation>
        <location evidence="1">Cell membrane</location>
        <topology evidence="1">Multi-pass membrane protein</topology>
    </subcellularLocation>
</comment>
<keyword evidence="22" id="KW-1185">Reference proteome</keyword>
<feature type="transmembrane region" description="Helical" evidence="17">
    <location>
        <begin position="438"/>
        <end position="460"/>
    </location>
</feature>
<feature type="domain" description="PTS EIIB type-1" evidence="19">
    <location>
        <begin position="12"/>
        <end position="94"/>
    </location>
</feature>
<evidence type="ECO:0000259" key="20">
    <source>
        <dbReference type="PROSITE" id="PS51103"/>
    </source>
</evidence>
<proteinExistence type="predicted"/>
<evidence type="ECO:0000256" key="4">
    <source>
        <dbReference type="ARBA" id="ARBA00022597"/>
    </source>
</evidence>
<organism evidence="21 22">
    <name type="scientific">Pseudolactococcus piscium</name>
    <dbReference type="NCBI Taxonomy" id="1364"/>
    <lineage>
        <taxon>Bacteria</taxon>
        <taxon>Bacillati</taxon>
        <taxon>Bacillota</taxon>
        <taxon>Bacilli</taxon>
        <taxon>Lactobacillales</taxon>
        <taxon>Streptococcaceae</taxon>
        <taxon>Pseudolactococcus</taxon>
    </lineage>
</organism>